<dbReference type="InterPro" id="IPR029526">
    <property type="entry name" value="PGBD"/>
</dbReference>
<dbReference type="Pfam" id="PF13843">
    <property type="entry name" value="DDE_Tnp_1_7"/>
    <property type="match status" value="1"/>
</dbReference>
<reference evidence="2 3" key="1">
    <citation type="journal article" date="2019" name="Commun. Biol.">
        <title>The bagworm genome reveals a unique fibroin gene that provides high tensile strength.</title>
        <authorList>
            <person name="Kono N."/>
            <person name="Nakamura H."/>
            <person name="Ohtoshi R."/>
            <person name="Tomita M."/>
            <person name="Numata K."/>
            <person name="Arakawa K."/>
        </authorList>
    </citation>
    <scope>NUCLEOTIDE SEQUENCE [LARGE SCALE GENOMIC DNA]</scope>
</reference>
<keyword evidence="3" id="KW-1185">Reference proteome</keyword>
<accession>A0A4C1UB63</accession>
<dbReference type="PANTHER" id="PTHR46599:SF3">
    <property type="entry name" value="PIGGYBAC TRANSPOSABLE ELEMENT-DERIVED PROTEIN 4"/>
    <property type="match status" value="1"/>
</dbReference>
<name>A0A4C1UB63_EUMVA</name>
<proteinExistence type="predicted"/>
<organism evidence="2 3">
    <name type="scientific">Eumeta variegata</name>
    <name type="common">Bagworm moth</name>
    <name type="synonym">Eumeta japonica</name>
    <dbReference type="NCBI Taxonomy" id="151549"/>
    <lineage>
        <taxon>Eukaryota</taxon>
        <taxon>Metazoa</taxon>
        <taxon>Ecdysozoa</taxon>
        <taxon>Arthropoda</taxon>
        <taxon>Hexapoda</taxon>
        <taxon>Insecta</taxon>
        <taxon>Pterygota</taxon>
        <taxon>Neoptera</taxon>
        <taxon>Endopterygota</taxon>
        <taxon>Lepidoptera</taxon>
        <taxon>Glossata</taxon>
        <taxon>Ditrysia</taxon>
        <taxon>Tineoidea</taxon>
        <taxon>Psychidae</taxon>
        <taxon>Oiketicinae</taxon>
        <taxon>Eumeta</taxon>
    </lineage>
</organism>
<evidence type="ECO:0000313" key="2">
    <source>
        <dbReference type="EMBL" id="GBP23665.1"/>
    </source>
</evidence>
<dbReference type="Proteomes" id="UP000299102">
    <property type="component" value="Unassembled WGS sequence"/>
</dbReference>
<evidence type="ECO:0000259" key="1">
    <source>
        <dbReference type="Pfam" id="PF13843"/>
    </source>
</evidence>
<sequence>MKNGAVEGVSYDTKADIQKSNCEVCYNESICNCEDDEEEAENQPNPMVLGDLIRVQIAYDDIYDYDDDLPLSSWLQQNPDSTESNNGSSNMSLMIATKWEKNYRMDMPDEFSERVGLSDQILSMENVIPLLLFRLFWTEHLQDILCFQNNLYPTQTGKPFTPITTEELNVFIALNLVMGIKKLPSYRDYWSSAPDLHDSYVSKFMSFNRFSCLLNNLHVNDNSVVTNRTDPKYDKLYKIRPLLDILQNNFQKNYKPSERVAIDESMIKFKGRNSLKQYMPKKPTKRGY</sequence>
<dbReference type="EMBL" id="BGZK01000152">
    <property type="protein sequence ID" value="GBP23665.1"/>
    <property type="molecule type" value="Genomic_DNA"/>
</dbReference>
<dbReference type="AlphaFoldDB" id="A0A4C1UB63"/>
<dbReference type="OrthoDB" id="118105at2759"/>
<protein>
    <submittedName>
        <fullName evidence="2">PiggyBac transposable element-derived protein 4</fullName>
    </submittedName>
</protein>
<evidence type="ECO:0000313" key="3">
    <source>
        <dbReference type="Proteomes" id="UP000299102"/>
    </source>
</evidence>
<comment type="caution">
    <text evidence="2">The sequence shown here is derived from an EMBL/GenBank/DDBJ whole genome shotgun (WGS) entry which is preliminary data.</text>
</comment>
<dbReference type="PANTHER" id="PTHR46599">
    <property type="entry name" value="PIGGYBAC TRANSPOSABLE ELEMENT-DERIVED PROTEIN 4"/>
    <property type="match status" value="1"/>
</dbReference>
<feature type="domain" description="PiggyBac transposable element-derived protein" evidence="1">
    <location>
        <begin position="129"/>
        <end position="288"/>
    </location>
</feature>
<gene>
    <name evidence="2" type="primary">PGBD4</name>
    <name evidence="2" type="ORF">EVAR_80282_1</name>
</gene>
<dbReference type="STRING" id="151549.A0A4C1UB63"/>